<evidence type="ECO:0000256" key="11">
    <source>
        <dbReference type="SAM" id="Phobius"/>
    </source>
</evidence>
<evidence type="ECO:0000256" key="7">
    <source>
        <dbReference type="ARBA" id="ARBA00022989"/>
    </source>
</evidence>
<evidence type="ECO:0000256" key="10">
    <source>
        <dbReference type="ARBA" id="ARBA00030775"/>
    </source>
</evidence>
<evidence type="ECO:0000256" key="6">
    <source>
        <dbReference type="ARBA" id="ARBA00022692"/>
    </source>
</evidence>
<keyword evidence="14" id="KW-1185">Reference proteome</keyword>
<comment type="subcellular location">
    <subcellularLocation>
        <location evidence="1">Cell inner membrane</location>
        <topology evidence="1">Single-pass membrane protein</topology>
    </subcellularLocation>
</comment>
<keyword evidence="6 11" id="KW-0812">Transmembrane</keyword>
<evidence type="ECO:0000256" key="9">
    <source>
        <dbReference type="ARBA" id="ARBA00025772"/>
    </source>
</evidence>
<evidence type="ECO:0000256" key="2">
    <source>
        <dbReference type="ARBA" id="ARBA00021549"/>
    </source>
</evidence>
<accession>A0ABW0NGT7</accession>
<dbReference type="Proteomes" id="UP001596037">
    <property type="component" value="Unassembled WGS sequence"/>
</dbReference>
<evidence type="ECO:0000313" key="14">
    <source>
        <dbReference type="Proteomes" id="UP001596037"/>
    </source>
</evidence>
<dbReference type="RefSeq" id="WP_376851432.1">
    <property type="nucleotide sequence ID" value="NZ_JBHSMF010000009.1"/>
</dbReference>
<keyword evidence="5" id="KW-0997">Cell inner membrane</keyword>
<comment type="similarity">
    <text evidence="9">Belongs to the GSP H family.</text>
</comment>
<feature type="transmembrane region" description="Helical" evidence="11">
    <location>
        <begin position="28"/>
        <end position="48"/>
    </location>
</feature>
<dbReference type="InterPro" id="IPR022346">
    <property type="entry name" value="T2SS_GspH"/>
</dbReference>
<dbReference type="SUPFAM" id="SSF54523">
    <property type="entry name" value="Pili subunits"/>
    <property type="match status" value="1"/>
</dbReference>
<keyword evidence="3" id="KW-1003">Cell membrane</keyword>
<dbReference type="Pfam" id="PF07963">
    <property type="entry name" value="N_methyl"/>
    <property type="match status" value="1"/>
</dbReference>
<sequence length="201" mass="21444">MNTHQTPPAALPSTLLEPLRRPRRHRGFTLIELMIVVAVATVLLGFGVPSMTALTNANKLTAASNAFLSSLRLARSEAFKRNGRVVLCKSRDGVACNPGGGWEQGWLVFHDANGDGVHDDGETVIQRGNPLPASLRFTGNSTVGRYVSFVASGSTRMMGGGFQAGTITVCNQSLERSEARQIVLNAVGRPRVQKVALDSCA</sequence>
<protein>
    <recommendedName>
        <fullName evidence="2">Type II secretion system protein H</fullName>
    </recommendedName>
    <alternativeName>
        <fullName evidence="10">General secretion pathway protein H</fullName>
    </alternativeName>
</protein>
<gene>
    <name evidence="13" type="ORF">ACFPOE_16965</name>
</gene>
<evidence type="ECO:0000256" key="1">
    <source>
        <dbReference type="ARBA" id="ARBA00004377"/>
    </source>
</evidence>
<keyword evidence="4" id="KW-0488">Methylation</keyword>
<proteinExistence type="inferred from homology"/>
<evidence type="ECO:0000259" key="12">
    <source>
        <dbReference type="Pfam" id="PF12019"/>
    </source>
</evidence>
<dbReference type="PROSITE" id="PS00409">
    <property type="entry name" value="PROKAR_NTER_METHYL"/>
    <property type="match status" value="1"/>
</dbReference>
<dbReference type="Pfam" id="PF12019">
    <property type="entry name" value="GspH"/>
    <property type="match status" value="1"/>
</dbReference>
<evidence type="ECO:0000313" key="13">
    <source>
        <dbReference type="EMBL" id="MFC5499240.1"/>
    </source>
</evidence>
<comment type="caution">
    <text evidence="13">The sequence shown here is derived from an EMBL/GenBank/DDBJ whole genome shotgun (WGS) entry which is preliminary data.</text>
</comment>
<keyword evidence="7 11" id="KW-1133">Transmembrane helix</keyword>
<dbReference type="InterPro" id="IPR045584">
    <property type="entry name" value="Pilin-like"/>
</dbReference>
<dbReference type="NCBIfam" id="TIGR02532">
    <property type="entry name" value="IV_pilin_GFxxxE"/>
    <property type="match status" value="1"/>
</dbReference>
<dbReference type="Gene3D" id="3.55.40.10">
    <property type="entry name" value="minor pseudopilin epsh domain"/>
    <property type="match status" value="1"/>
</dbReference>
<organism evidence="13 14">
    <name type="scientific">Caenimonas terrae</name>
    <dbReference type="NCBI Taxonomy" id="696074"/>
    <lineage>
        <taxon>Bacteria</taxon>
        <taxon>Pseudomonadati</taxon>
        <taxon>Pseudomonadota</taxon>
        <taxon>Betaproteobacteria</taxon>
        <taxon>Burkholderiales</taxon>
        <taxon>Comamonadaceae</taxon>
        <taxon>Caenimonas</taxon>
    </lineage>
</organism>
<evidence type="ECO:0000256" key="4">
    <source>
        <dbReference type="ARBA" id="ARBA00022481"/>
    </source>
</evidence>
<dbReference type="EMBL" id="JBHSMF010000009">
    <property type="protein sequence ID" value="MFC5499240.1"/>
    <property type="molecule type" value="Genomic_DNA"/>
</dbReference>
<feature type="domain" description="General secretion pathway GspH" evidence="12">
    <location>
        <begin position="63"/>
        <end position="188"/>
    </location>
</feature>
<name>A0ABW0NGT7_9BURK</name>
<evidence type="ECO:0000256" key="3">
    <source>
        <dbReference type="ARBA" id="ARBA00022475"/>
    </source>
</evidence>
<dbReference type="InterPro" id="IPR012902">
    <property type="entry name" value="N_methyl_site"/>
</dbReference>
<evidence type="ECO:0000256" key="8">
    <source>
        <dbReference type="ARBA" id="ARBA00023136"/>
    </source>
</evidence>
<evidence type="ECO:0000256" key="5">
    <source>
        <dbReference type="ARBA" id="ARBA00022519"/>
    </source>
</evidence>
<reference evidence="14" key="1">
    <citation type="journal article" date="2019" name="Int. J. Syst. Evol. Microbiol.">
        <title>The Global Catalogue of Microorganisms (GCM) 10K type strain sequencing project: providing services to taxonomists for standard genome sequencing and annotation.</title>
        <authorList>
            <consortium name="The Broad Institute Genomics Platform"/>
            <consortium name="The Broad Institute Genome Sequencing Center for Infectious Disease"/>
            <person name="Wu L."/>
            <person name="Ma J."/>
        </authorList>
    </citation>
    <scope>NUCLEOTIDE SEQUENCE [LARGE SCALE GENOMIC DNA]</scope>
    <source>
        <strain evidence="14">CCUG 57401</strain>
    </source>
</reference>
<keyword evidence="8 11" id="KW-0472">Membrane</keyword>